<feature type="compositionally biased region" description="Polar residues" evidence="4">
    <location>
        <begin position="421"/>
        <end position="432"/>
    </location>
</feature>
<dbReference type="InterPro" id="IPR036599">
    <property type="entry name" value="DNA_ligase_N_sf"/>
</dbReference>
<feature type="region of interest" description="Disordered" evidence="4">
    <location>
        <begin position="76"/>
        <end position="102"/>
    </location>
</feature>
<dbReference type="Gene3D" id="1.10.3260.10">
    <property type="entry name" value="DNA ligase, ATP-dependent, N-terminal domain"/>
    <property type="match status" value="1"/>
</dbReference>
<accession>G7WN48</accession>
<proteinExistence type="predicted"/>
<dbReference type="InterPro" id="IPR012310">
    <property type="entry name" value="DNA_ligase_ATP-dep_cent"/>
</dbReference>
<dbReference type="EMBL" id="CP003117">
    <property type="protein sequence ID" value="AET63904.1"/>
    <property type="molecule type" value="Genomic_DNA"/>
</dbReference>
<feature type="region of interest" description="Disordered" evidence="4">
    <location>
        <begin position="412"/>
        <end position="432"/>
    </location>
</feature>
<dbReference type="GO" id="GO:0006281">
    <property type="term" value="P:DNA repair"/>
    <property type="evidence" value="ECO:0007669"/>
    <property type="project" value="InterPro"/>
</dbReference>
<protein>
    <submittedName>
        <fullName evidence="6">DNA ligase, putative</fullName>
    </submittedName>
</protein>
<dbReference type="GO" id="GO:0005524">
    <property type="term" value="F:ATP binding"/>
    <property type="evidence" value="ECO:0007669"/>
    <property type="project" value="UniProtKB-KW"/>
</dbReference>
<evidence type="ECO:0000256" key="2">
    <source>
        <dbReference type="ARBA" id="ARBA00022741"/>
    </source>
</evidence>
<gene>
    <name evidence="6" type="ordered locus">Mhar_0522</name>
</gene>
<dbReference type="KEGG" id="mhi:Mhar_0522"/>
<dbReference type="GeneID" id="12509691"/>
<evidence type="ECO:0000313" key="6">
    <source>
        <dbReference type="EMBL" id="AET63904.1"/>
    </source>
</evidence>
<dbReference type="PANTHER" id="PTHR45674">
    <property type="entry name" value="DNA LIGASE 1/3 FAMILY MEMBER"/>
    <property type="match status" value="1"/>
</dbReference>
<sequence>MLPYLEIARALEAVSREERRGAKAERLAALIKPLPAEMLRPTVRLISGRPWPPWEPRELGIGPETLDAVLEEISGRVPSSEERAADPGDRAERMVRGRSQRTLAPSTMDSLHVYESLRQISAQRGPGSLSRRRAILKGLLLAASPLEAKYLARAVLGRTTAGLGPSLISAAIGKAFDVDYSLVKRAYSYLPDLGMVALNARQGDIYDMRLAPSNPARMMSFRRVKDPRELMAGGGPRAYVVRYGGLRVQVHKFNDRVYIYTSQLRNVTRPLRDLAEEVAMAGGEFVMEGELILVRGGRISPRSETVGRINLRGRSRGGAMPSLAASDLLYLNGGDLLQRGYEERRGLLAKALKGVEGRPLSSRIFLAEEEVIGDGQRAEEFLRRSLDRGFGGAWIRDLDGLYIPGEMSSGDAEVSRFPAEGNSSSQDQEPHR</sequence>
<dbReference type="SUPFAM" id="SSF117018">
    <property type="entry name" value="ATP-dependent DNA ligase DNA-binding domain"/>
    <property type="match status" value="1"/>
</dbReference>
<evidence type="ECO:0000256" key="3">
    <source>
        <dbReference type="ARBA" id="ARBA00022840"/>
    </source>
</evidence>
<dbReference type="HOGENOM" id="CLU_634032_0_0_2"/>
<feature type="compositionally biased region" description="Basic and acidic residues" evidence="4">
    <location>
        <begin position="79"/>
        <end position="95"/>
    </location>
</feature>
<dbReference type="PROSITE" id="PS50160">
    <property type="entry name" value="DNA_LIGASE_A3"/>
    <property type="match status" value="1"/>
</dbReference>
<evidence type="ECO:0000313" key="7">
    <source>
        <dbReference type="Proteomes" id="UP000005877"/>
    </source>
</evidence>
<dbReference type="GO" id="GO:0006310">
    <property type="term" value="P:DNA recombination"/>
    <property type="evidence" value="ECO:0007669"/>
    <property type="project" value="InterPro"/>
</dbReference>
<reference evidence="6 7" key="1">
    <citation type="journal article" date="2012" name="PLoS ONE">
        <title>The genome characteristics and predicted function of methyl-group oxidation pathway in the obligate aceticlastic methanogens, Methanosaeta spp.</title>
        <authorList>
            <person name="Zhu J."/>
            <person name="Zheng H."/>
            <person name="Ai G."/>
            <person name="Zhang G."/>
            <person name="Liu D."/>
            <person name="Liu X."/>
            <person name="Dong X."/>
        </authorList>
    </citation>
    <scope>NUCLEOTIDE SEQUENCE [LARGE SCALE GENOMIC DNA]</scope>
    <source>
        <strain evidence="6 7">6Ac</strain>
    </source>
</reference>
<dbReference type="Gene3D" id="3.30.470.30">
    <property type="entry name" value="DNA ligase/mRNA capping enzyme"/>
    <property type="match status" value="1"/>
</dbReference>
<dbReference type="AlphaFoldDB" id="G7WN48"/>
<dbReference type="RefSeq" id="WP_014586089.1">
    <property type="nucleotide sequence ID" value="NC_017527.1"/>
</dbReference>
<dbReference type="STRING" id="1110509.Mhar_0522"/>
<evidence type="ECO:0000256" key="4">
    <source>
        <dbReference type="SAM" id="MobiDB-lite"/>
    </source>
</evidence>
<dbReference type="GO" id="GO:0003677">
    <property type="term" value="F:DNA binding"/>
    <property type="evidence" value="ECO:0007669"/>
    <property type="project" value="InterPro"/>
</dbReference>
<dbReference type="Proteomes" id="UP000005877">
    <property type="component" value="Chromosome"/>
</dbReference>
<feature type="domain" description="ATP-dependent DNA ligase family profile" evidence="5">
    <location>
        <begin position="327"/>
        <end position="410"/>
    </location>
</feature>
<dbReference type="GO" id="GO:0003910">
    <property type="term" value="F:DNA ligase (ATP) activity"/>
    <property type="evidence" value="ECO:0007669"/>
    <property type="project" value="InterPro"/>
</dbReference>
<keyword evidence="7" id="KW-1185">Reference proteome</keyword>
<evidence type="ECO:0000259" key="5">
    <source>
        <dbReference type="PROSITE" id="PS50160"/>
    </source>
</evidence>
<keyword evidence="1 6" id="KW-0436">Ligase</keyword>
<dbReference type="OrthoDB" id="31274at2157"/>
<dbReference type="PANTHER" id="PTHR45674:SF7">
    <property type="entry name" value="DNA LIGASE"/>
    <property type="match status" value="1"/>
</dbReference>
<dbReference type="InterPro" id="IPR012308">
    <property type="entry name" value="DNA_ligase_ATP-dep_N"/>
</dbReference>
<keyword evidence="3" id="KW-0067">ATP-binding</keyword>
<dbReference type="Pfam" id="PF01068">
    <property type="entry name" value="DNA_ligase_A_M"/>
    <property type="match status" value="1"/>
</dbReference>
<dbReference type="Pfam" id="PF04675">
    <property type="entry name" value="DNA_ligase_A_N"/>
    <property type="match status" value="1"/>
</dbReference>
<dbReference type="PATRIC" id="fig|1110509.7.peg.581"/>
<dbReference type="SUPFAM" id="SSF56091">
    <property type="entry name" value="DNA ligase/mRNA capping enzyme, catalytic domain"/>
    <property type="match status" value="1"/>
</dbReference>
<keyword evidence="2" id="KW-0547">Nucleotide-binding</keyword>
<name>G7WN48_METH6</name>
<organism evidence="6 7">
    <name type="scientific">Methanothrix harundinacea (strain 6Ac)</name>
    <name type="common">Methanosaeta harundinacea</name>
    <dbReference type="NCBI Taxonomy" id="1110509"/>
    <lineage>
        <taxon>Archaea</taxon>
        <taxon>Methanobacteriati</taxon>
        <taxon>Methanobacteriota</taxon>
        <taxon>Stenosarchaea group</taxon>
        <taxon>Methanomicrobia</taxon>
        <taxon>Methanotrichales</taxon>
        <taxon>Methanotrichaceae</taxon>
        <taxon>Methanothrix</taxon>
    </lineage>
</organism>
<dbReference type="InterPro" id="IPR050191">
    <property type="entry name" value="ATP-dep_DNA_ligase"/>
</dbReference>
<evidence type="ECO:0000256" key="1">
    <source>
        <dbReference type="ARBA" id="ARBA00022598"/>
    </source>
</evidence>
<dbReference type="GO" id="GO:0006273">
    <property type="term" value="P:lagging strand elongation"/>
    <property type="evidence" value="ECO:0007669"/>
    <property type="project" value="TreeGrafter"/>
</dbReference>